<evidence type="ECO:0000313" key="3">
    <source>
        <dbReference type="EMBL" id="CAL1396956.1"/>
    </source>
</evidence>
<proteinExistence type="predicted"/>
<feature type="compositionally biased region" description="Pro residues" evidence="1">
    <location>
        <begin position="30"/>
        <end position="44"/>
    </location>
</feature>
<feature type="compositionally biased region" description="Pro residues" evidence="1">
    <location>
        <begin position="52"/>
        <end position="70"/>
    </location>
</feature>
<keyword evidence="4" id="KW-1185">Reference proteome</keyword>
<evidence type="ECO:0000313" key="4">
    <source>
        <dbReference type="Proteomes" id="UP001497516"/>
    </source>
</evidence>
<accession>A0AAV2FFA0</accession>
<feature type="domain" description="Reverse transcriptase Ty1/copia-type" evidence="2">
    <location>
        <begin position="159"/>
        <end position="219"/>
    </location>
</feature>
<evidence type="ECO:0000259" key="2">
    <source>
        <dbReference type="Pfam" id="PF07727"/>
    </source>
</evidence>
<organism evidence="3 4">
    <name type="scientific">Linum trigynum</name>
    <dbReference type="NCBI Taxonomy" id="586398"/>
    <lineage>
        <taxon>Eukaryota</taxon>
        <taxon>Viridiplantae</taxon>
        <taxon>Streptophyta</taxon>
        <taxon>Embryophyta</taxon>
        <taxon>Tracheophyta</taxon>
        <taxon>Spermatophyta</taxon>
        <taxon>Magnoliopsida</taxon>
        <taxon>eudicotyledons</taxon>
        <taxon>Gunneridae</taxon>
        <taxon>Pentapetalae</taxon>
        <taxon>rosids</taxon>
        <taxon>fabids</taxon>
        <taxon>Malpighiales</taxon>
        <taxon>Linaceae</taxon>
        <taxon>Linum</taxon>
    </lineage>
</organism>
<dbReference type="Proteomes" id="UP001497516">
    <property type="component" value="Chromosome 6"/>
</dbReference>
<reference evidence="3 4" key="1">
    <citation type="submission" date="2024-04" db="EMBL/GenBank/DDBJ databases">
        <authorList>
            <person name="Fracassetti M."/>
        </authorList>
    </citation>
    <scope>NUCLEOTIDE SEQUENCE [LARGE SCALE GENOMIC DNA]</scope>
</reference>
<name>A0AAV2FFA0_9ROSI</name>
<gene>
    <name evidence="3" type="ORF">LTRI10_LOCUS37289</name>
</gene>
<protein>
    <recommendedName>
        <fullName evidence="2">Reverse transcriptase Ty1/copia-type domain-containing protein</fullName>
    </recommendedName>
</protein>
<sequence length="241" mass="27070">MIPSLSHLFPFLEQDTTHEPDVPLAQPQPSVSPSPTPPSSPPTSPVHTEPIIPSPLPVSPIPVPPSPASSPQPIALRKAPPVPVKPIRYNDYVMHLGTTDSKIYIQWLLACHMNNCPRVTGSMFLEVESTIIPGSFEEAVKEEYWRRAMDLELEELEANHTWDLVPKPSHQKVISNIWVYNIKYQADGTIERYKARLVAKGFTQIYGVNFLDTYSPVADRPLITHVFTPILEPFEMSILSF</sequence>
<evidence type="ECO:0000256" key="1">
    <source>
        <dbReference type="SAM" id="MobiDB-lite"/>
    </source>
</evidence>
<dbReference type="AlphaFoldDB" id="A0AAV2FFA0"/>
<dbReference type="Pfam" id="PF07727">
    <property type="entry name" value="RVT_2"/>
    <property type="match status" value="1"/>
</dbReference>
<dbReference type="EMBL" id="OZ034819">
    <property type="protein sequence ID" value="CAL1396956.1"/>
    <property type="molecule type" value="Genomic_DNA"/>
</dbReference>
<feature type="region of interest" description="Disordered" evidence="1">
    <location>
        <begin position="9"/>
        <end position="77"/>
    </location>
</feature>
<dbReference type="InterPro" id="IPR013103">
    <property type="entry name" value="RVT_2"/>
</dbReference>